<organism evidence="4 5">
    <name type="scientific">Actomonas aquatica</name>
    <dbReference type="NCBI Taxonomy" id="2866162"/>
    <lineage>
        <taxon>Bacteria</taxon>
        <taxon>Pseudomonadati</taxon>
        <taxon>Verrucomicrobiota</taxon>
        <taxon>Opitutia</taxon>
        <taxon>Opitutales</taxon>
        <taxon>Opitutaceae</taxon>
        <taxon>Actomonas</taxon>
    </lineage>
</organism>
<dbReference type="InterPro" id="IPR003594">
    <property type="entry name" value="HATPase_dom"/>
</dbReference>
<dbReference type="SUPFAM" id="SSF52172">
    <property type="entry name" value="CheY-like"/>
    <property type="match status" value="1"/>
</dbReference>
<dbReference type="CDD" id="cd16936">
    <property type="entry name" value="HATPase_RsbW-like"/>
    <property type="match status" value="1"/>
</dbReference>
<dbReference type="InterPro" id="IPR011006">
    <property type="entry name" value="CheY-like_superfamily"/>
</dbReference>
<feature type="modified residue" description="4-aspartylphosphate" evidence="2">
    <location>
        <position position="61"/>
    </location>
</feature>
<sequence length="511" mass="55402">MPIPSESLHLIVVDDDPAARFVLRSQLKRDGHVVETAECAAECMTLLQDIGPDHIDAVISDYWMPGGNGLELLKQIRALDPTLSVLVATAEGEKSIVAEVLRQGGVGYLDKPVGGEALREAVSRAARKTREQRDLRATAADASALGDSQRLLLQHHLSRLEDCVELFFSSKADASGDFVSVLPVNDHRHIILVSDASGHDLRAAFQSNYFHGIARGMAARGARIDEVFTLFNDMLLDEWNRNDDVHLSLAAGSVVLDRGALSLHSLNCGLPPPVVCDSDGFAYPLQASQCSGPLGWFPDLPSSAYNPMPTGYVIVWSDGLPDLAEIHDVDPLALAHRLLQSDPAKASYLVDAPDDLAAVRINLARYAELDVTPAIPLISRRLAGNSIDEIDGHQAWIERSLRLALPTLADAPLADVTICAREALINALTHGCEGRADRLADIQVSYTPEKSQLHLRITDSGTGHDFDLDQHEPAAAADLLTEHRGLVMMKHLPHRTAAFSRGACLAMDFEI</sequence>
<protein>
    <submittedName>
        <fullName evidence="4">Response regulator</fullName>
    </submittedName>
</protein>
<dbReference type="PROSITE" id="PS50110">
    <property type="entry name" value="RESPONSE_REGULATORY"/>
    <property type="match status" value="1"/>
</dbReference>
<evidence type="ECO:0000256" key="2">
    <source>
        <dbReference type="PROSITE-ProRule" id="PRU00169"/>
    </source>
</evidence>
<feature type="domain" description="Response regulatory" evidence="3">
    <location>
        <begin position="9"/>
        <end position="126"/>
    </location>
</feature>
<dbReference type="InterPro" id="IPR036457">
    <property type="entry name" value="PPM-type-like_dom_sf"/>
</dbReference>
<dbReference type="CDD" id="cd00156">
    <property type="entry name" value="REC"/>
    <property type="match status" value="1"/>
</dbReference>
<dbReference type="InterPro" id="IPR001789">
    <property type="entry name" value="Sig_transdc_resp-reg_receiver"/>
</dbReference>
<dbReference type="SMART" id="SM00448">
    <property type="entry name" value="REC"/>
    <property type="match status" value="1"/>
</dbReference>
<dbReference type="PANTHER" id="PTHR44591:SF25">
    <property type="entry name" value="CHEMOTAXIS TWO-COMPONENT RESPONSE REGULATOR"/>
    <property type="match status" value="1"/>
</dbReference>
<dbReference type="RefSeq" id="WP_221029887.1">
    <property type="nucleotide sequence ID" value="NZ_CP139781.1"/>
</dbReference>
<dbReference type="EMBL" id="CP139781">
    <property type="protein sequence ID" value="WRQ89422.1"/>
    <property type="molecule type" value="Genomic_DNA"/>
</dbReference>
<dbReference type="InterPro" id="IPR001932">
    <property type="entry name" value="PPM-type_phosphatase-like_dom"/>
</dbReference>
<keyword evidence="5" id="KW-1185">Reference proteome</keyword>
<dbReference type="Gene3D" id="3.60.40.10">
    <property type="entry name" value="PPM-type phosphatase domain"/>
    <property type="match status" value="1"/>
</dbReference>
<dbReference type="SUPFAM" id="SSF55874">
    <property type="entry name" value="ATPase domain of HSP90 chaperone/DNA topoisomerase II/histidine kinase"/>
    <property type="match status" value="1"/>
</dbReference>
<dbReference type="InterPro" id="IPR050595">
    <property type="entry name" value="Bact_response_regulator"/>
</dbReference>
<dbReference type="Proteomes" id="UP000738431">
    <property type="component" value="Chromosome"/>
</dbReference>
<evidence type="ECO:0000313" key="4">
    <source>
        <dbReference type="EMBL" id="WRQ89422.1"/>
    </source>
</evidence>
<gene>
    <name evidence="4" type="ORF">K1X11_008370</name>
</gene>
<dbReference type="Pfam" id="PF07228">
    <property type="entry name" value="SpoIIE"/>
    <property type="match status" value="1"/>
</dbReference>
<reference evidence="4 5" key="2">
    <citation type="submission" date="2023-12" db="EMBL/GenBank/DDBJ databases">
        <title>Description of an unclassified Opitutus bacterium of Verrucomicrobiota.</title>
        <authorList>
            <person name="Zhang D.-F."/>
        </authorList>
    </citation>
    <scope>NUCLEOTIDE SEQUENCE [LARGE SCALE GENOMIC DNA]</scope>
    <source>
        <strain evidence="4 5">WL0086</strain>
    </source>
</reference>
<keyword evidence="1 2" id="KW-0597">Phosphoprotein</keyword>
<evidence type="ECO:0000313" key="5">
    <source>
        <dbReference type="Proteomes" id="UP000738431"/>
    </source>
</evidence>
<dbReference type="Gene3D" id="3.30.565.10">
    <property type="entry name" value="Histidine kinase-like ATPase, C-terminal domain"/>
    <property type="match status" value="1"/>
</dbReference>
<accession>A0ABZ1CDQ7</accession>
<dbReference type="Pfam" id="PF13581">
    <property type="entry name" value="HATPase_c_2"/>
    <property type="match status" value="1"/>
</dbReference>
<dbReference type="InterPro" id="IPR036890">
    <property type="entry name" value="HATPase_C_sf"/>
</dbReference>
<name>A0ABZ1CDQ7_9BACT</name>
<reference evidence="4 5" key="1">
    <citation type="submission" date="2021-08" db="EMBL/GenBank/DDBJ databases">
        <authorList>
            <person name="Zhang D."/>
            <person name="Zhang A."/>
            <person name="Wang L."/>
        </authorList>
    </citation>
    <scope>NUCLEOTIDE SEQUENCE [LARGE SCALE GENOMIC DNA]</scope>
    <source>
        <strain evidence="4 5">WL0086</strain>
    </source>
</reference>
<dbReference type="Gene3D" id="3.40.50.2300">
    <property type="match status" value="1"/>
</dbReference>
<evidence type="ECO:0000259" key="3">
    <source>
        <dbReference type="PROSITE" id="PS50110"/>
    </source>
</evidence>
<dbReference type="PANTHER" id="PTHR44591">
    <property type="entry name" value="STRESS RESPONSE REGULATOR PROTEIN 1"/>
    <property type="match status" value="1"/>
</dbReference>
<dbReference type="Pfam" id="PF00072">
    <property type="entry name" value="Response_reg"/>
    <property type="match status" value="1"/>
</dbReference>
<proteinExistence type="predicted"/>
<evidence type="ECO:0000256" key="1">
    <source>
        <dbReference type="ARBA" id="ARBA00022553"/>
    </source>
</evidence>